<dbReference type="GO" id="GO:0003951">
    <property type="term" value="F:NAD+ kinase activity"/>
    <property type="evidence" value="ECO:0007669"/>
    <property type="project" value="UniProtKB-EC"/>
</dbReference>
<protein>
    <recommendedName>
        <fullName evidence="2">NAD(+) kinase</fullName>
        <ecNumber evidence="2">2.7.1.23</ecNumber>
    </recommendedName>
</protein>
<evidence type="ECO:0000313" key="7">
    <source>
        <dbReference type="Proteomes" id="UP000663829"/>
    </source>
</evidence>
<keyword evidence="7" id="KW-1185">Reference proteome</keyword>
<gene>
    <name evidence="4" type="ORF">GPM918_LOCUS39849</name>
    <name evidence="3" type="ORF">OVA965_LOCUS33856</name>
    <name evidence="6" type="ORF">SRO942_LOCUS40759</name>
    <name evidence="5" type="ORF">TMI583_LOCUS34761</name>
</gene>
<dbReference type="Proteomes" id="UP000663829">
    <property type="component" value="Unassembled WGS sequence"/>
</dbReference>
<comment type="caution">
    <text evidence="4">The sequence shown here is derived from an EMBL/GenBank/DDBJ whole genome shotgun (WGS) entry which is preliminary data.</text>
</comment>
<dbReference type="Gene3D" id="3.40.50.10330">
    <property type="entry name" value="Probable inorganic polyphosphate/atp-NAD kinase, domain 1"/>
    <property type="match status" value="1"/>
</dbReference>
<dbReference type="EMBL" id="CAJOBC010094331">
    <property type="protein sequence ID" value="CAF4424079.1"/>
    <property type="molecule type" value="Genomic_DNA"/>
</dbReference>
<evidence type="ECO:0000313" key="3">
    <source>
        <dbReference type="EMBL" id="CAF1425981.1"/>
    </source>
</evidence>
<evidence type="ECO:0000313" key="5">
    <source>
        <dbReference type="EMBL" id="CAF4225217.1"/>
    </source>
</evidence>
<dbReference type="InterPro" id="IPR017438">
    <property type="entry name" value="ATP-NAD_kinase_N"/>
</dbReference>
<evidence type="ECO:0000256" key="1">
    <source>
        <dbReference type="ARBA" id="ARBA00010995"/>
    </source>
</evidence>
<dbReference type="EMBL" id="CAJOBA010049571">
    <property type="protein sequence ID" value="CAF4225217.1"/>
    <property type="molecule type" value="Genomic_DNA"/>
</dbReference>
<sequence>PSSQRLHWISPPIHIMVIRKPGASTLSEFRQIIIELLRRNLYVYIEDAEHMHLPFATDENLKSHGENCISFDQENDLDKIDLILCLGGDGTLLHASSIFQDSCPPVLSFSMGSLGFLTPFEFKNHYEVLNEVLAGKLGFIICSSVTTRQSCRICLFAPTVVGGKLIEWEIF</sequence>
<dbReference type="EC" id="2.7.1.23" evidence="2"/>
<dbReference type="PANTHER" id="PTHR20275">
    <property type="entry name" value="NAD KINASE"/>
    <property type="match status" value="1"/>
</dbReference>
<comment type="similarity">
    <text evidence="1">Belongs to the NAD kinase family.</text>
</comment>
<proteinExistence type="inferred from homology"/>
<organism evidence="4 7">
    <name type="scientific">Didymodactylos carnosus</name>
    <dbReference type="NCBI Taxonomy" id="1234261"/>
    <lineage>
        <taxon>Eukaryota</taxon>
        <taxon>Metazoa</taxon>
        <taxon>Spiralia</taxon>
        <taxon>Gnathifera</taxon>
        <taxon>Rotifera</taxon>
        <taxon>Eurotatoria</taxon>
        <taxon>Bdelloidea</taxon>
        <taxon>Philodinida</taxon>
        <taxon>Philodinidae</taxon>
        <taxon>Didymodactylos</taxon>
    </lineage>
</organism>
<dbReference type="EMBL" id="CAJNOK010027795">
    <property type="protein sequence ID" value="CAF1425981.1"/>
    <property type="molecule type" value="Genomic_DNA"/>
</dbReference>
<dbReference type="PANTHER" id="PTHR20275:SF0">
    <property type="entry name" value="NAD KINASE"/>
    <property type="match status" value="1"/>
</dbReference>
<feature type="non-terminal residue" evidence="4">
    <location>
        <position position="1"/>
    </location>
</feature>
<dbReference type="GO" id="GO:0006741">
    <property type="term" value="P:NADP+ biosynthetic process"/>
    <property type="evidence" value="ECO:0007669"/>
    <property type="project" value="InterPro"/>
</dbReference>
<evidence type="ECO:0000256" key="2">
    <source>
        <dbReference type="ARBA" id="ARBA00012120"/>
    </source>
</evidence>
<name>A0A815XU14_9BILA</name>
<dbReference type="EMBL" id="CAJNOQ010028566">
    <property type="protein sequence ID" value="CAF1562463.1"/>
    <property type="molecule type" value="Genomic_DNA"/>
</dbReference>
<dbReference type="InterPro" id="IPR016064">
    <property type="entry name" value="NAD/diacylglycerol_kinase_sf"/>
</dbReference>
<evidence type="ECO:0000313" key="4">
    <source>
        <dbReference type="EMBL" id="CAF1562463.1"/>
    </source>
</evidence>
<dbReference type="Proteomes" id="UP000677228">
    <property type="component" value="Unassembled WGS sequence"/>
</dbReference>
<evidence type="ECO:0000313" key="6">
    <source>
        <dbReference type="EMBL" id="CAF4424079.1"/>
    </source>
</evidence>
<dbReference type="Proteomes" id="UP000681722">
    <property type="component" value="Unassembled WGS sequence"/>
</dbReference>
<dbReference type="InterPro" id="IPR002504">
    <property type="entry name" value="NADK"/>
</dbReference>
<accession>A0A815XU14</accession>
<dbReference type="OrthoDB" id="24581at2759"/>
<dbReference type="AlphaFoldDB" id="A0A815XU14"/>
<dbReference type="SUPFAM" id="SSF111331">
    <property type="entry name" value="NAD kinase/diacylglycerol kinase-like"/>
    <property type="match status" value="1"/>
</dbReference>
<dbReference type="Proteomes" id="UP000682733">
    <property type="component" value="Unassembled WGS sequence"/>
</dbReference>
<reference evidence="4" key="1">
    <citation type="submission" date="2021-02" db="EMBL/GenBank/DDBJ databases">
        <authorList>
            <person name="Nowell W R."/>
        </authorList>
    </citation>
    <scope>NUCLEOTIDE SEQUENCE</scope>
</reference>
<dbReference type="Pfam" id="PF01513">
    <property type="entry name" value="NAD_kinase"/>
    <property type="match status" value="1"/>
</dbReference>